<name>A0A087CEH0_9BIFI</name>
<feature type="transmembrane region" description="Helical" evidence="7">
    <location>
        <begin position="204"/>
        <end position="229"/>
    </location>
</feature>
<organism evidence="10 11">
    <name type="scientific">Bifidobacterium psychraerophilum</name>
    <dbReference type="NCBI Taxonomy" id="218140"/>
    <lineage>
        <taxon>Bacteria</taxon>
        <taxon>Bacillati</taxon>
        <taxon>Actinomycetota</taxon>
        <taxon>Actinomycetes</taxon>
        <taxon>Bifidobacteriales</taxon>
        <taxon>Bifidobacteriaceae</taxon>
        <taxon>Bifidobacterium</taxon>
    </lineage>
</organism>
<evidence type="ECO:0000256" key="7">
    <source>
        <dbReference type="RuleBase" id="RU363032"/>
    </source>
</evidence>
<keyword evidence="5 7" id="KW-1133">Transmembrane helix</keyword>
<proteinExistence type="inferred from homology"/>
<dbReference type="GO" id="GO:0055085">
    <property type="term" value="P:transmembrane transport"/>
    <property type="evidence" value="ECO:0007669"/>
    <property type="project" value="InterPro"/>
</dbReference>
<evidence type="ECO:0000256" key="6">
    <source>
        <dbReference type="ARBA" id="ARBA00023136"/>
    </source>
</evidence>
<feature type="transmembrane region" description="Helical" evidence="7">
    <location>
        <begin position="32"/>
        <end position="53"/>
    </location>
</feature>
<feature type="compositionally biased region" description="Basic and acidic residues" evidence="8">
    <location>
        <begin position="1"/>
        <end position="10"/>
    </location>
</feature>
<keyword evidence="11" id="KW-1185">Reference proteome</keyword>
<dbReference type="SUPFAM" id="SSF161098">
    <property type="entry name" value="MetI-like"/>
    <property type="match status" value="1"/>
</dbReference>
<dbReference type="InterPro" id="IPR000515">
    <property type="entry name" value="MetI-like"/>
</dbReference>
<evidence type="ECO:0000256" key="8">
    <source>
        <dbReference type="SAM" id="MobiDB-lite"/>
    </source>
</evidence>
<evidence type="ECO:0000256" key="5">
    <source>
        <dbReference type="ARBA" id="ARBA00022989"/>
    </source>
</evidence>
<keyword evidence="2 7" id="KW-0813">Transport</keyword>
<keyword evidence="6 7" id="KW-0472">Membrane</keyword>
<feature type="transmembrane region" description="Helical" evidence="7">
    <location>
        <begin position="262"/>
        <end position="283"/>
    </location>
</feature>
<feature type="transmembrane region" description="Helical" evidence="7">
    <location>
        <begin position="161"/>
        <end position="183"/>
    </location>
</feature>
<dbReference type="InterPro" id="IPR035906">
    <property type="entry name" value="MetI-like_sf"/>
</dbReference>
<feature type="domain" description="ABC transmembrane type-1" evidence="9">
    <location>
        <begin position="92"/>
        <end position="283"/>
    </location>
</feature>
<dbReference type="PANTHER" id="PTHR43744:SF3">
    <property type="entry name" value="LACTOSE TRANSPORT SYSTEM PERMEASE PROTEIN LACG"/>
    <property type="match status" value="1"/>
</dbReference>
<dbReference type="Pfam" id="PF00528">
    <property type="entry name" value="BPD_transp_1"/>
    <property type="match status" value="1"/>
</dbReference>
<dbReference type="GO" id="GO:0005886">
    <property type="term" value="C:plasma membrane"/>
    <property type="evidence" value="ECO:0007669"/>
    <property type="project" value="UniProtKB-SubCell"/>
</dbReference>
<feature type="region of interest" description="Disordered" evidence="8">
    <location>
        <begin position="1"/>
        <end position="24"/>
    </location>
</feature>
<feature type="transmembrane region" description="Helical" evidence="7">
    <location>
        <begin position="96"/>
        <end position="115"/>
    </location>
</feature>
<reference evidence="10 11" key="1">
    <citation type="submission" date="2014-03" db="EMBL/GenBank/DDBJ databases">
        <title>Genomics of Bifidobacteria.</title>
        <authorList>
            <person name="Ventura M."/>
            <person name="Milani C."/>
            <person name="Lugli G.A."/>
        </authorList>
    </citation>
    <scope>NUCLEOTIDE SEQUENCE [LARGE SCALE GENOMIC DNA]</scope>
    <source>
        <strain evidence="10 11">LMG 21775</strain>
    </source>
</reference>
<dbReference type="eggNOG" id="COG0395">
    <property type="taxonomic scope" value="Bacteria"/>
</dbReference>
<evidence type="ECO:0000256" key="3">
    <source>
        <dbReference type="ARBA" id="ARBA00022475"/>
    </source>
</evidence>
<keyword evidence="4 7" id="KW-0812">Transmembrane</keyword>
<comment type="caution">
    <text evidence="10">The sequence shown here is derived from an EMBL/GenBank/DDBJ whole genome shotgun (WGS) entry which is preliminary data.</text>
</comment>
<evidence type="ECO:0000256" key="1">
    <source>
        <dbReference type="ARBA" id="ARBA00004651"/>
    </source>
</evidence>
<dbReference type="AlphaFoldDB" id="A0A087CEH0"/>
<comment type="subcellular location">
    <subcellularLocation>
        <location evidence="1 7">Cell membrane</location>
        <topology evidence="1 7">Multi-pass membrane protein</topology>
    </subcellularLocation>
</comment>
<evidence type="ECO:0000313" key="10">
    <source>
        <dbReference type="EMBL" id="KFI81670.1"/>
    </source>
</evidence>
<accession>A0A087CEH0</accession>
<dbReference type="PROSITE" id="PS50928">
    <property type="entry name" value="ABC_TM1"/>
    <property type="match status" value="1"/>
</dbReference>
<evidence type="ECO:0000256" key="4">
    <source>
        <dbReference type="ARBA" id="ARBA00022692"/>
    </source>
</evidence>
<evidence type="ECO:0000256" key="2">
    <source>
        <dbReference type="ARBA" id="ARBA00022448"/>
    </source>
</evidence>
<keyword evidence="3" id="KW-1003">Cell membrane</keyword>
<protein>
    <submittedName>
        <fullName evidence="10">ABC transporter, permease protein, probably xylobiose porter</fullName>
    </submittedName>
</protein>
<dbReference type="Gene3D" id="1.10.3720.10">
    <property type="entry name" value="MetI-like"/>
    <property type="match status" value="1"/>
</dbReference>
<evidence type="ECO:0000313" key="11">
    <source>
        <dbReference type="Proteomes" id="UP000029050"/>
    </source>
</evidence>
<dbReference type="EMBL" id="JGZI01000010">
    <property type="protein sequence ID" value="KFI81670.1"/>
    <property type="molecule type" value="Genomic_DNA"/>
</dbReference>
<dbReference type="GeneID" id="98299186"/>
<dbReference type="RefSeq" id="WP_081884416.1">
    <property type="nucleotide sequence ID" value="NZ_JBDNPR010000005.1"/>
</dbReference>
<sequence length="297" mass="31303">MTSAIRHAEAASRSTDTTGKGNGKGGRRIGHALAYLFLGAMIVAQLLPFWLALSAASKPSTDMSSTLVPRLHDIAWDNFTTAITQGGILTAVGNSVIVTVCSTVLVCICGAAAAYPLARRKTRGNKLVSAGIMSLMMVPPLSILVPLYTLMVNTGGVNTRWGIVLVTVAGNLPLAIFLYTAFIKAVPESIDEAGMIDGASRFMIFIRLILPLLKPVTATVVIMTSVGVWNEYALSNYLISDPGKQLIAPRVASFFAMQSSNLGVGAASALIAALPIVIVYLFLQRYFIAGIAAGAEK</sequence>
<feature type="transmembrane region" description="Helical" evidence="7">
    <location>
        <begin position="127"/>
        <end position="149"/>
    </location>
</feature>
<dbReference type="OrthoDB" id="9794684at2"/>
<dbReference type="CDD" id="cd06261">
    <property type="entry name" value="TM_PBP2"/>
    <property type="match status" value="1"/>
</dbReference>
<gene>
    <name evidence="10" type="ORF">BPSY_2082</name>
</gene>
<dbReference type="Proteomes" id="UP000029050">
    <property type="component" value="Unassembled WGS sequence"/>
</dbReference>
<comment type="similarity">
    <text evidence="7">Belongs to the binding-protein-dependent transport system permease family.</text>
</comment>
<dbReference type="PANTHER" id="PTHR43744">
    <property type="entry name" value="ABC TRANSPORTER PERMEASE PROTEIN MG189-RELATED-RELATED"/>
    <property type="match status" value="1"/>
</dbReference>
<dbReference type="STRING" id="218140.BPSY_2082"/>
<evidence type="ECO:0000259" key="9">
    <source>
        <dbReference type="PROSITE" id="PS50928"/>
    </source>
</evidence>